<evidence type="ECO:0000256" key="2">
    <source>
        <dbReference type="ARBA" id="ARBA00038157"/>
    </source>
</evidence>
<dbReference type="Proteomes" id="UP001174136">
    <property type="component" value="Unassembled WGS sequence"/>
</dbReference>
<reference evidence="4" key="1">
    <citation type="journal article" date="2023" name="Front. Mar. Sci.">
        <title>A new Merluccius polli reference genome to investigate the effects of global change in West African waters.</title>
        <authorList>
            <person name="Mateo J.L."/>
            <person name="Blanco-Fernandez C."/>
            <person name="Garcia-Vazquez E."/>
            <person name="Machado-Schiaffino G."/>
        </authorList>
    </citation>
    <scope>NUCLEOTIDE SEQUENCE</scope>
    <source>
        <strain evidence="4">C29</strain>
        <tissue evidence="4">Fin</tissue>
    </source>
</reference>
<dbReference type="Pfam" id="PF00248">
    <property type="entry name" value="Aldo_ket_red"/>
    <property type="match status" value="1"/>
</dbReference>
<dbReference type="InterPro" id="IPR050523">
    <property type="entry name" value="AKR_Detox_Biosynth"/>
</dbReference>
<evidence type="ECO:0000313" key="4">
    <source>
        <dbReference type="EMBL" id="KAK0143939.1"/>
    </source>
</evidence>
<dbReference type="PRINTS" id="PR00069">
    <property type="entry name" value="ALDKETRDTASE"/>
</dbReference>
<dbReference type="AlphaFoldDB" id="A0AA47MP81"/>
<feature type="domain" description="NADP-dependent oxidoreductase" evidence="3">
    <location>
        <begin position="298"/>
        <end position="604"/>
    </location>
</feature>
<accession>A0AA47MP81</accession>
<protein>
    <submittedName>
        <fullName evidence="4">Aflatoxin B1 aldehyde reductase member 4</fullName>
    </submittedName>
</protein>
<sequence>MNPGFHIIEGDQTLIIINKHPHPLELISQREMDIIKDLFPILRHDEMEISCIRIQCHIYFILLDPLQFITQLLHLHVQCLLKLIQRSLQGPCLFDEAFSLFLCGFQFLFNRLDEIIPLLFNAAHQSSEDLQTIIYLSACKYNRMGLVVRLCAEQTHTHLVSLAEELQKSVVFHTHPVFQAVHRLDQQMFLQACDSLVWLQNFVIQVLQKLCPQGVETGLLNTSRQMAQERWSRDQEVLAEAIPRHGRQVTERCLTRMGLYNLQRYCTRATVKNVFRQLPTLVSRLNMSSQTKRPVSLLGTMAFGGRADAEKSLEMVKCFISHGHKEVDTAYMYTDGQAETIIGGMNLAKTGGYRVRMSIATKANPWDGKTLKPESVRSQLDTSLKRLNADCVDLFYLHAPDHQTPIQDTLRACDQLHKEGKFKEFGLSNYASWEVAEIVCICRHNNWLVPTVYQGMYNATTRQVETELLPCLRSNGLRFYAYNPLAGGLLTGKYYYEDKDGSQPSGRFFGNDWAAAYRNRYWKESHFQGIGLVQKALEEAYGSEKPTMTSAAIRWMYHHSQLKGDLGDGVIIGMSSMEQLQQNLSASEEGPLDGRVVEAFKQAWDLVAHECPNYFR</sequence>
<dbReference type="PANTHER" id="PTHR43364">
    <property type="entry name" value="NADH-SPECIFIC METHYLGLYOXAL REDUCTASE-RELATED"/>
    <property type="match status" value="1"/>
</dbReference>
<gene>
    <name evidence="4" type="primary">AKR7L</name>
    <name evidence="4" type="ORF">N1851_017740</name>
</gene>
<dbReference type="CDD" id="cd19075">
    <property type="entry name" value="AKR_AKR7A1-5"/>
    <property type="match status" value="1"/>
</dbReference>
<keyword evidence="1" id="KW-0560">Oxidoreductase</keyword>
<dbReference type="Gene3D" id="3.20.20.100">
    <property type="entry name" value="NADP-dependent oxidoreductase domain"/>
    <property type="match status" value="1"/>
</dbReference>
<organism evidence="4 5">
    <name type="scientific">Merluccius polli</name>
    <name type="common">Benguela hake</name>
    <name type="synonym">Merluccius cadenati</name>
    <dbReference type="NCBI Taxonomy" id="89951"/>
    <lineage>
        <taxon>Eukaryota</taxon>
        <taxon>Metazoa</taxon>
        <taxon>Chordata</taxon>
        <taxon>Craniata</taxon>
        <taxon>Vertebrata</taxon>
        <taxon>Euteleostomi</taxon>
        <taxon>Actinopterygii</taxon>
        <taxon>Neopterygii</taxon>
        <taxon>Teleostei</taxon>
        <taxon>Neoteleostei</taxon>
        <taxon>Acanthomorphata</taxon>
        <taxon>Zeiogadaria</taxon>
        <taxon>Gadariae</taxon>
        <taxon>Gadiformes</taxon>
        <taxon>Gadoidei</taxon>
        <taxon>Merlucciidae</taxon>
        <taxon>Merluccius</taxon>
    </lineage>
</organism>
<dbReference type="InterPro" id="IPR036812">
    <property type="entry name" value="NAD(P)_OxRdtase_dom_sf"/>
</dbReference>
<dbReference type="PANTHER" id="PTHR43364:SF4">
    <property type="entry name" value="NAD(P)-LINKED OXIDOREDUCTASE SUPERFAMILY PROTEIN"/>
    <property type="match status" value="1"/>
</dbReference>
<dbReference type="EMBL" id="JAOPHQ010003185">
    <property type="protein sequence ID" value="KAK0143939.1"/>
    <property type="molecule type" value="Genomic_DNA"/>
</dbReference>
<name>A0AA47MP81_MERPO</name>
<dbReference type="InterPro" id="IPR023210">
    <property type="entry name" value="NADP_OxRdtase_dom"/>
</dbReference>
<dbReference type="InterPro" id="IPR020471">
    <property type="entry name" value="AKR"/>
</dbReference>
<comment type="caution">
    <text evidence="4">The sequence shown here is derived from an EMBL/GenBank/DDBJ whole genome shotgun (WGS) entry which is preliminary data.</text>
</comment>
<dbReference type="SUPFAM" id="SSF51430">
    <property type="entry name" value="NAD(P)-linked oxidoreductase"/>
    <property type="match status" value="1"/>
</dbReference>
<proteinExistence type="inferred from homology"/>
<keyword evidence="5" id="KW-1185">Reference proteome</keyword>
<evidence type="ECO:0000259" key="3">
    <source>
        <dbReference type="Pfam" id="PF00248"/>
    </source>
</evidence>
<comment type="similarity">
    <text evidence="2">Belongs to the aldo/keto reductase family. Aldo/keto reductase 2 subfamily.</text>
</comment>
<evidence type="ECO:0000313" key="5">
    <source>
        <dbReference type="Proteomes" id="UP001174136"/>
    </source>
</evidence>
<evidence type="ECO:0000256" key="1">
    <source>
        <dbReference type="ARBA" id="ARBA00023002"/>
    </source>
</evidence>
<dbReference type="GO" id="GO:0016491">
    <property type="term" value="F:oxidoreductase activity"/>
    <property type="evidence" value="ECO:0007669"/>
    <property type="project" value="UniProtKB-KW"/>
</dbReference>